<keyword evidence="1" id="KW-0812">Transmembrane</keyword>
<accession>A0A7Y4G0P7</accession>
<feature type="transmembrane region" description="Helical" evidence="1">
    <location>
        <begin position="7"/>
        <end position="26"/>
    </location>
</feature>
<feature type="transmembrane region" description="Helical" evidence="1">
    <location>
        <begin position="127"/>
        <end position="144"/>
    </location>
</feature>
<evidence type="ECO:0000313" key="2">
    <source>
        <dbReference type="EMBL" id="NOJ14027.1"/>
    </source>
</evidence>
<dbReference type="InterPro" id="IPR048118">
    <property type="entry name" value="KwaA"/>
</dbReference>
<name>A0A7Y4G0P7_VIBSP</name>
<gene>
    <name evidence="2" type="ORF">F0234_14785</name>
</gene>
<organism evidence="2 3">
    <name type="scientific">Vibrio splendidus</name>
    <dbReference type="NCBI Taxonomy" id="29497"/>
    <lineage>
        <taxon>Bacteria</taxon>
        <taxon>Pseudomonadati</taxon>
        <taxon>Pseudomonadota</taxon>
        <taxon>Gammaproteobacteria</taxon>
        <taxon>Vibrionales</taxon>
        <taxon>Vibrionaceae</taxon>
        <taxon>Vibrio</taxon>
    </lineage>
</organism>
<dbReference type="RefSeq" id="WP_171329606.1">
    <property type="nucleotide sequence ID" value="NZ_CAWPOP010000004.1"/>
</dbReference>
<dbReference type="NCBIfam" id="NF041622">
    <property type="entry name" value="KwaA"/>
    <property type="match status" value="1"/>
</dbReference>
<evidence type="ECO:0000256" key="1">
    <source>
        <dbReference type="SAM" id="Phobius"/>
    </source>
</evidence>
<dbReference type="Proteomes" id="UP000519158">
    <property type="component" value="Unassembled WGS sequence"/>
</dbReference>
<dbReference type="AlphaFoldDB" id="A0A7Y4G0P7"/>
<protein>
    <submittedName>
        <fullName evidence="2">Uncharacterized protein</fullName>
    </submittedName>
</protein>
<evidence type="ECO:0000313" key="3">
    <source>
        <dbReference type="Proteomes" id="UP000519158"/>
    </source>
</evidence>
<dbReference type="EMBL" id="VTXL01000012">
    <property type="protein sequence ID" value="NOJ14027.1"/>
    <property type="molecule type" value="Genomic_DNA"/>
</dbReference>
<sequence length="205" mass="23571">MNTKEKVKLYILSLGILFPIILIMSLKMPSESFQVCGTEPCNFVKIVSISLSNIWLMYKTNWLAVLMLFCFLGSLIIKRQFEYMLEGGVGKTVRVCNVKSEDYEHLTFLATYIIPFFGFSFDDPKKLIAYLILIIIIGMIFIKTDKYYANPTLALFGYRLYKADLSDSHGLYESVIIISTDKIINKQSIKYKLISDNVFFAKVVK</sequence>
<proteinExistence type="predicted"/>
<keyword evidence="1" id="KW-0472">Membrane</keyword>
<reference evidence="2 3" key="1">
    <citation type="submission" date="2019-09" db="EMBL/GenBank/DDBJ databases">
        <title>Draft genome sequencing and comparative genomics of hatchery-associated Vibrios.</title>
        <authorList>
            <person name="Kehlet-Delgado H."/>
            <person name="Mueller R.S."/>
        </authorList>
    </citation>
    <scope>NUCLEOTIDE SEQUENCE [LARGE SCALE GENOMIC DNA]</scope>
    <source>
        <strain evidence="2 3">99-70-13A3</strain>
    </source>
</reference>
<feature type="transmembrane region" description="Helical" evidence="1">
    <location>
        <begin position="60"/>
        <end position="77"/>
    </location>
</feature>
<comment type="caution">
    <text evidence="2">The sequence shown here is derived from an EMBL/GenBank/DDBJ whole genome shotgun (WGS) entry which is preliminary data.</text>
</comment>
<keyword evidence="1" id="KW-1133">Transmembrane helix</keyword>